<evidence type="ECO:0000256" key="9">
    <source>
        <dbReference type="ARBA" id="ARBA00023163"/>
    </source>
</evidence>
<feature type="compositionally biased region" description="Polar residues" evidence="11">
    <location>
        <begin position="485"/>
        <end position="507"/>
    </location>
</feature>
<feature type="region of interest" description="Disordered" evidence="11">
    <location>
        <begin position="1177"/>
        <end position="1268"/>
    </location>
</feature>
<feature type="region of interest" description="Disordered" evidence="11">
    <location>
        <begin position="1498"/>
        <end position="1605"/>
    </location>
</feature>
<dbReference type="CTD" id="57492"/>
<reference evidence="14" key="1">
    <citation type="submission" date="2025-08" db="UniProtKB">
        <authorList>
            <consortium name="RefSeq"/>
        </authorList>
    </citation>
    <scope>IDENTIFICATION</scope>
    <source>
        <tissue evidence="14">Blood</tissue>
    </source>
</reference>
<feature type="compositionally biased region" description="Polar residues" evidence="11">
    <location>
        <begin position="707"/>
        <end position="717"/>
    </location>
</feature>
<dbReference type="GO" id="GO:0007399">
    <property type="term" value="P:nervous system development"/>
    <property type="evidence" value="ECO:0007669"/>
    <property type="project" value="UniProtKB-KW"/>
</dbReference>
<feature type="compositionally biased region" description="Polar residues" evidence="11">
    <location>
        <begin position="1113"/>
        <end position="1164"/>
    </location>
</feature>
<dbReference type="RefSeq" id="XP_034284469.1">
    <property type="nucleotide sequence ID" value="XM_034428578.2"/>
</dbReference>
<feature type="compositionally biased region" description="Polar residues" evidence="11">
    <location>
        <begin position="576"/>
        <end position="589"/>
    </location>
</feature>
<feature type="compositionally biased region" description="Polar residues" evidence="11">
    <location>
        <begin position="687"/>
        <end position="701"/>
    </location>
</feature>
<feature type="compositionally biased region" description="Low complexity" evidence="11">
    <location>
        <begin position="641"/>
        <end position="686"/>
    </location>
</feature>
<dbReference type="GO" id="GO:0006338">
    <property type="term" value="P:chromatin remodeling"/>
    <property type="evidence" value="ECO:0007669"/>
    <property type="project" value="InterPro"/>
</dbReference>
<feature type="compositionally biased region" description="Basic residues" evidence="11">
    <location>
        <begin position="836"/>
        <end position="851"/>
    </location>
</feature>
<dbReference type="PANTHER" id="PTHR12656">
    <property type="entry name" value="BRG-1 ASSOCIATED FACTOR 250 BAF250"/>
    <property type="match status" value="1"/>
</dbReference>
<evidence type="ECO:0000256" key="8">
    <source>
        <dbReference type="ARBA" id="ARBA00023125"/>
    </source>
</evidence>
<feature type="region of interest" description="Disordered" evidence="11">
    <location>
        <begin position="1"/>
        <end position="37"/>
    </location>
</feature>
<dbReference type="KEGG" id="pgut:117672108"/>
<evidence type="ECO:0000256" key="2">
    <source>
        <dbReference type="ARBA" id="ARBA00022481"/>
    </source>
</evidence>
<feature type="compositionally biased region" description="Low complexity" evidence="11">
    <location>
        <begin position="241"/>
        <end position="257"/>
    </location>
</feature>
<evidence type="ECO:0000256" key="6">
    <source>
        <dbReference type="ARBA" id="ARBA00022990"/>
    </source>
</evidence>
<dbReference type="GO" id="GO:0031491">
    <property type="term" value="F:nucleosome binding"/>
    <property type="evidence" value="ECO:0007669"/>
    <property type="project" value="TreeGrafter"/>
</dbReference>
<feature type="region of interest" description="Disordered" evidence="11">
    <location>
        <begin position="1367"/>
        <end position="1472"/>
    </location>
</feature>
<feature type="compositionally biased region" description="Polar residues" evidence="11">
    <location>
        <begin position="1092"/>
        <end position="1102"/>
    </location>
</feature>
<feature type="compositionally biased region" description="Pro residues" evidence="11">
    <location>
        <begin position="1210"/>
        <end position="1222"/>
    </location>
</feature>
<dbReference type="SMART" id="SM00501">
    <property type="entry name" value="BRIGHT"/>
    <property type="match status" value="1"/>
</dbReference>
<evidence type="ECO:0000256" key="5">
    <source>
        <dbReference type="ARBA" id="ARBA00022902"/>
    </source>
</evidence>
<keyword evidence="13" id="KW-1185">Reference proteome</keyword>
<evidence type="ECO:0000256" key="4">
    <source>
        <dbReference type="ARBA" id="ARBA00022853"/>
    </source>
</evidence>
<feature type="compositionally biased region" description="Polar residues" evidence="11">
    <location>
        <begin position="1424"/>
        <end position="1442"/>
    </location>
</feature>
<dbReference type="GO" id="GO:0003677">
    <property type="term" value="F:DNA binding"/>
    <property type="evidence" value="ECO:0007669"/>
    <property type="project" value="UniProtKB-KW"/>
</dbReference>
<keyword evidence="4" id="KW-0156">Chromatin regulator</keyword>
<accession>A0A6P9CNH3</accession>
<organism evidence="13 14">
    <name type="scientific">Pantherophis guttatus</name>
    <name type="common">Corn snake</name>
    <name type="synonym">Elaphe guttata</name>
    <dbReference type="NCBI Taxonomy" id="94885"/>
    <lineage>
        <taxon>Eukaryota</taxon>
        <taxon>Metazoa</taxon>
        <taxon>Chordata</taxon>
        <taxon>Craniata</taxon>
        <taxon>Vertebrata</taxon>
        <taxon>Euteleostomi</taxon>
        <taxon>Lepidosauria</taxon>
        <taxon>Squamata</taxon>
        <taxon>Bifurcata</taxon>
        <taxon>Unidentata</taxon>
        <taxon>Episquamata</taxon>
        <taxon>Toxicofera</taxon>
        <taxon>Serpentes</taxon>
        <taxon>Colubroidea</taxon>
        <taxon>Colubridae</taxon>
        <taxon>Colubrinae</taxon>
        <taxon>Pantherophis</taxon>
    </lineage>
</organism>
<dbReference type="OrthoDB" id="8709537at2759"/>
<keyword evidence="2" id="KW-0488">Methylation</keyword>
<keyword evidence="9" id="KW-0804">Transcription</keyword>
<feature type="region of interest" description="Disordered" evidence="11">
    <location>
        <begin position="1693"/>
        <end position="1867"/>
    </location>
</feature>
<dbReference type="InterPro" id="IPR011989">
    <property type="entry name" value="ARM-like"/>
</dbReference>
<feature type="compositionally biased region" description="Low complexity" evidence="11">
    <location>
        <begin position="521"/>
        <end position="546"/>
    </location>
</feature>
<feature type="domain" description="ARID" evidence="12">
    <location>
        <begin position="1273"/>
        <end position="1364"/>
    </location>
</feature>
<keyword evidence="10" id="KW-0539">Nucleus</keyword>
<feature type="compositionally biased region" description="Basic residues" evidence="11">
    <location>
        <begin position="144"/>
        <end position="174"/>
    </location>
</feature>
<feature type="compositionally biased region" description="Polar residues" evidence="11">
    <location>
        <begin position="1508"/>
        <end position="1537"/>
    </location>
</feature>
<feature type="compositionally biased region" description="Low complexity" evidence="11">
    <location>
        <begin position="923"/>
        <end position="934"/>
    </location>
</feature>
<dbReference type="GO" id="GO:0071565">
    <property type="term" value="C:nBAF complex"/>
    <property type="evidence" value="ECO:0007669"/>
    <property type="project" value="TreeGrafter"/>
</dbReference>
<evidence type="ECO:0000313" key="14">
    <source>
        <dbReference type="RefSeq" id="XP_034284469.1"/>
    </source>
</evidence>
<dbReference type="SMART" id="SM01014">
    <property type="entry name" value="ARID"/>
    <property type="match status" value="1"/>
</dbReference>
<feature type="compositionally biased region" description="Low complexity" evidence="11">
    <location>
        <begin position="1799"/>
        <end position="1808"/>
    </location>
</feature>
<feature type="compositionally biased region" description="Low complexity" evidence="11">
    <location>
        <begin position="611"/>
        <end position="624"/>
    </location>
</feature>
<dbReference type="PROSITE" id="PS51011">
    <property type="entry name" value="ARID"/>
    <property type="match status" value="1"/>
</dbReference>
<evidence type="ECO:0000259" key="12">
    <source>
        <dbReference type="PROSITE" id="PS51011"/>
    </source>
</evidence>
<feature type="compositionally biased region" description="Pro residues" evidence="11">
    <location>
        <begin position="291"/>
        <end position="305"/>
    </location>
</feature>
<feature type="compositionally biased region" description="Gly residues" evidence="11">
    <location>
        <begin position="345"/>
        <end position="356"/>
    </location>
</feature>
<feature type="compositionally biased region" description="Polar residues" evidence="11">
    <location>
        <begin position="1962"/>
        <end position="1975"/>
    </location>
</feature>
<feature type="compositionally biased region" description="Polar residues" evidence="11">
    <location>
        <begin position="872"/>
        <end position="898"/>
    </location>
</feature>
<feature type="region of interest" description="Disordered" evidence="11">
    <location>
        <begin position="2135"/>
        <end position="2154"/>
    </location>
</feature>
<dbReference type="InterPro" id="IPR036431">
    <property type="entry name" value="ARID_dom_sf"/>
</dbReference>
<feature type="compositionally biased region" description="Low complexity" evidence="11">
    <location>
        <begin position="1241"/>
        <end position="1261"/>
    </location>
</feature>
<evidence type="ECO:0000313" key="13">
    <source>
        <dbReference type="Proteomes" id="UP001652622"/>
    </source>
</evidence>
<dbReference type="InterPro" id="IPR033388">
    <property type="entry name" value="BAF250_C"/>
</dbReference>
<feature type="compositionally biased region" description="Polar residues" evidence="11">
    <location>
        <begin position="1391"/>
        <end position="1412"/>
    </location>
</feature>
<protein>
    <submittedName>
        <fullName evidence="14">AT-rich interactive domain-containing protein 1B isoform X1</fullName>
    </submittedName>
</protein>
<keyword evidence="8" id="KW-0238">DNA-binding</keyword>
<feature type="compositionally biased region" description="Basic and acidic residues" evidence="11">
    <location>
        <begin position="269"/>
        <end position="281"/>
    </location>
</feature>
<dbReference type="PANTHER" id="PTHR12656:SF11">
    <property type="entry name" value="AT-RICH INTERACTIVE DOMAIN-CONTAINING PROTEIN 1B"/>
    <property type="match status" value="1"/>
</dbReference>
<dbReference type="InterPro" id="IPR001606">
    <property type="entry name" value="ARID_dom"/>
</dbReference>
<feature type="compositionally biased region" description="Low complexity" evidence="11">
    <location>
        <begin position="767"/>
        <end position="783"/>
    </location>
</feature>
<dbReference type="GO" id="GO:0045893">
    <property type="term" value="P:positive regulation of DNA-templated transcription"/>
    <property type="evidence" value="ECO:0007669"/>
    <property type="project" value="TreeGrafter"/>
</dbReference>
<dbReference type="OMA" id="PMEGSHM"/>
<evidence type="ECO:0000256" key="3">
    <source>
        <dbReference type="ARBA" id="ARBA00022553"/>
    </source>
</evidence>
<keyword evidence="5" id="KW-0524">Neurogenesis</keyword>
<feature type="compositionally biased region" description="Polar residues" evidence="11">
    <location>
        <begin position="1560"/>
        <end position="1581"/>
    </location>
</feature>
<dbReference type="InterPro" id="IPR038040">
    <property type="entry name" value="ARID_ARID1B"/>
</dbReference>
<feature type="compositionally biased region" description="Low complexity" evidence="11">
    <location>
        <begin position="108"/>
        <end position="117"/>
    </location>
</feature>
<dbReference type="Gene3D" id="1.10.150.60">
    <property type="entry name" value="ARID DNA-binding domain"/>
    <property type="match status" value="1"/>
</dbReference>
<dbReference type="GO" id="GO:0006357">
    <property type="term" value="P:regulation of transcription by RNA polymerase II"/>
    <property type="evidence" value="ECO:0007669"/>
    <property type="project" value="TreeGrafter"/>
</dbReference>
<proteinExistence type="predicted"/>
<sequence length="2500" mass="266585">MAAQVAAAPMSASKSKVKTQSLTGNLSQDLNSGVPVAGTLGAAGSGSLLGVVDGTSSSRLNNVDHHLLHQDNEVNMASNATSAAAAAPNNATSSGRSSSSELVLKDPGSASGLSSSSFPMETGLLPNHKLQSVGGDPPAAAPSHHPRAQHQHQHPAHLRAQHPHVHHHHHHHAVQHQQLNQFQPQPPPQHHPMQNNNNGGGGSSSSNNNGGGAAQPSSADMEQQQQQQQQHGGKDRGLGGQAEPQSQPQPQPLLNQGGDEEEATPPPDKMGEQHLNSRYDHPSLGPLGGQQPPPPPPLPPPPPPQGAGGSGGGGGGGTGGGDGGGGGGGPSAVGVSEFNSYYGNAGSGSSSGGGGASSASRAGPCFDQHGGQQSPGMGLMHPAAAPNIMDPLPNSHEGYANSQYNHYSSAYGRPGGGTNTGAGAVAAAAAAAAAGGGGGGGGYGGSSSAFGVLSSPRQHQQGMMLGPGGAGSLGKASGAAGFQRFSGQNQHPSGATPTLNQLLTSPSPMMRSYGTGYPDYSSPSGAPSQQPAQGAAAAAAPGSQQAVMGKDMGSQYGAANPAWAAAQQRNHPAMSPGSTGQTLSRNQGNPMDPMVMKRPQLFAVGNSPHAQSQPGSPYPGQSYGPPGPQRFPMAMQTRTPSSMGGMQYPQQQMPSQYGPQGVTGYCQQPYYNQQPQPQHLPPQTQYLSQAQQRYQTQQEMSQEGYGTRSQPPVTQNKPNHEELTLIQQERPSSLPVEVLASEDASFGLKDLSGSIDDLPTGTEATLSSAVSASGSTSSQGEQSNPAQSPFSPHASPHLSSIPGGPSPSPVGSPAGSNQSRSGPISPASIPGDYCKRGKQKRRKEGKPKSPHRYNDAEPSFLSALCPQLCRYSGSQMPSQTPGTQSESSSHPALSQSPMPQDRGFMTGIQRNPQLSQYASQQTGPSMSPHPSPGGQMHSGIGSFPQSNSSGTYGTQMSQYGPQGNYSRQPTYSGVTNASYSGPGPGMGINASNQMHGQGPGQPCGTIPLGRMPSTGMQSRPFPGNMSSMTPSSPGMAQQGGPGMGPPMPTVNRKAQEAAAAVMQAAANSAQSRPPYIRSPAYPSQSGAGGRSMFSSQHPNYGNAQGPMMHQPDQYGQGSFPVINQSGIMGSSSPYTQPMNSNSSLMNPQTSPYSMAPNMVNSSTAPMGLADLMTQGESKLPVPLKPDGKEEGPPQPESKKDSYSSQGISQPPTPGNLPVPSPMSPSSASISSFHGDESDSIGSPGWPKTPSSPKSSSSNTTGEKITKMYELGTEPERKVWVDRYLNFMEERGTPVAGLPAVGKKPLDLFRLYVCVKEIGGLAQVNKNKKWRELATNLNVGTSSSAASSLKKQYIQYLFAFECKIERGEEPPPEVFSTGDTKKQAKIQPPSPANSGSLQGPQTPQSTGSNSMTEVPSDLKPPTPASTPHGQMTPTQSSRNSSVSVHDPFSDISDSTYPKRNSMTPNAPYQQSMNMPDMMGRMPYEPNKDPFGGMRKVPGNSEPFMAPGQMPNSGMQDMYSQSPAGTISNMSIGQRQQFPYGSGYDRRLDHGLGPEGSMGAPGQSNMVPSNSDPSMYSPNSYPGQQRHEPYGPQYPMQAPPSGQPPYGGHQSGMFPQQQNYKRHMDGMYGPPAKRHDGDMFNMQYSNQQQEMFNQYSSAYSGPDRRPIQGQYPYPYNRERMQAPGQMQQHGIPPQMIGGPMQSSASSESPQQTMWPTRNDMSYPYQNRQGPGGPAQAPPYPGLNRTDDMMVPDQRINHESQWPSHVNQRQPSYMSSSASMQPITRPPQSSYQTPPSMPNHISRAPSPASFPRSHENRMSPSKSPFLSSMKMPKVMPTLPGSQVTCPPTQPPPSIRREVTFPPGSVEASQPVLKPRRKITSKDIVSPEAWRVMMSLKSGLLAESTWALDTINILLYDDSTVATFNLSQLSGFLELLVEYFRKCLIDIFGILTEYEVGHPGPKLQDHNSSPNEDGQSATENVRKEEENNGECIDYFDDLEDDEEEEEEDETENTEEGKSTLVAPPGAILDPSERPKQASKFDKLPIKIVKKNNLFVVDRSDRLGHVQEFNSGLLHWQLGGGDTTEHIQTHFESKMEIPPCRRPSLSVSSGKKKNVEGKGESEEQQDKSISATIDDVLSARPGALSEDPDSNSQTDSNKFPFGIHQVKSHRNIKLLEDEPRSRDETPLCTITHWQDSLAKRCICVSNIVRSLSFVPGNDVEMSKHPGLVLILGKLILLHHEHPERKRTPQTYEKEEEVDKGVACSKDEWWWDCLEVLRDNTLVTLANISGQLDLSAYTESICLPILDGLLHWMVCPSAEAQDPFPTVGPNSILSPQRLVLETLCKLSIQDNNVDLILATPPFSRQEKLYATLVRYVGERKNPVCREMSMALLSNLARGDTLVARAIAVQKGSIGNLISFLEDGVTMAQYQQSQHNLMHMQPPPLEPPSVDMMCRAAKALLAMARVEENRSEFLLHEGRLLDISISAVLNSMVASVICDVLFQIGQL</sequence>
<feature type="compositionally biased region" description="Low complexity" evidence="11">
    <location>
        <begin position="214"/>
        <end position="230"/>
    </location>
</feature>
<dbReference type="Proteomes" id="UP001652622">
    <property type="component" value="Unplaced"/>
</dbReference>
<feature type="compositionally biased region" description="Acidic residues" evidence="11">
    <location>
        <begin position="1989"/>
        <end position="2009"/>
    </location>
</feature>
<feature type="compositionally biased region" description="Low complexity" evidence="11">
    <location>
        <begin position="1"/>
        <end position="13"/>
    </location>
</feature>
<feature type="compositionally biased region" description="Polar residues" evidence="11">
    <location>
        <begin position="1756"/>
        <end position="1791"/>
    </location>
</feature>
<feature type="region of interest" description="Disordered" evidence="11">
    <location>
        <begin position="79"/>
        <end position="381"/>
    </location>
</feature>
<dbReference type="SUPFAM" id="SSF46774">
    <property type="entry name" value="ARID-like"/>
    <property type="match status" value="1"/>
</dbReference>
<name>A0A6P9CNH3_PANGU</name>
<feature type="compositionally biased region" description="Gly residues" evidence="11">
    <location>
        <begin position="306"/>
        <end position="331"/>
    </location>
</feature>
<keyword evidence="7" id="KW-0805">Transcription regulation</keyword>
<feature type="region of interest" description="Disordered" evidence="11">
    <location>
        <begin position="2087"/>
        <end position="2126"/>
    </location>
</feature>
<dbReference type="FunFam" id="1.10.150.60:FF:000002">
    <property type="entry name" value="AT-rich interactive domain-containing protein 1B"/>
    <property type="match status" value="1"/>
</dbReference>
<feature type="compositionally biased region" description="Polar residues" evidence="11">
    <location>
        <begin position="1450"/>
        <end position="1472"/>
    </location>
</feature>
<feature type="compositionally biased region" description="Polar residues" evidence="11">
    <location>
        <begin position="943"/>
        <end position="972"/>
    </location>
</feature>
<evidence type="ECO:0000256" key="11">
    <source>
        <dbReference type="SAM" id="MobiDB-lite"/>
    </source>
</evidence>
<feature type="compositionally biased region" description="Basic and acidic residues" evidence="11">
    <location>
        <begin position="1185"/>
        <end position="1201"/>
    </location>
</feature>
<dbReference type="InterPro" id="IPR021906">
    <property type="entry name" value="BAF250/Osa"/>
</dbReference>
<dbReference type="GeneID" id="117672108"/>
<gene>
    <name evidence="14" type="primary">ARID1B</name>
</gene>
<feature type="compositionally biased region" description="Basic and acidic residues" evidence="11">
    <location>
        <begin position="2108"/>
        <end position="2121"/>
    </location>
</feature>
<keyword evidence="3" id="KW-0597">Phosphoprotein</keyword>
<feature type="compositionally biased region" description="Polar residues" evidence="11">
    <location>
        <begin position="18"/>
        <end position="31"/>
    </location>
</feature>
<evidence type="ECO:0000256" key="1">
    <source>
        <dbReference type="ARBA" id="ARBA00004123"/>
    </source>
</evidence>
<feature type="region of interest" description="Disordered" evidence="11">
    <location>
        <begin position="1956"/>
        <end position="2032"/>
    </location>
</feature>
<dbReference type="Pfam" id="PF12031">
    <property type="entry name" value="BAF250_C"/>
    <property type="match status" value="1"/>
</dbReference>
<dbReference type="GO" id="GO:0016514">
    <property type="term" value="C:SWI/SNF complex"/>
    <property type="evidence" value="ECO:0007669"/>
    <property type="project" value="InterPro"/>
</dbReference>
<dbReference type="InParanoid" id="A0A6P9CNH3"/>
<feature type="region of interest" description="Disordered" evidence="11">
    <location>
        <begin position="1069"/>
        <end position="1165"/>
    </location>
</feature>
<feature type="region of interest" description="Disordered" evidence="11">
    <location>
        <begin position="459"/>
        <end position="859"/>
    </location>
</feature>
<feature type="compositionally biased region" description="Polar residues" evidence="11">
    <location>
        <begin position="1698"/>
        <end position="1725"/>
    </location>
</feature>
<evidence type="ECO:0000256" key="10">
    <source>
        <dbReference type="ARBA" id="ARBA00023242"/>
    </source>
</evidence>
<dbReference type="Pfam" id="PF01388">
    <property type="entry name" value="ARID"/>
    <property type="match status" value="1"/>
</dbReference>
<keyword evidence="6" id="KW-0007">Acetylation</keyword>
<dbReference type="GO" id="GO:0005654">
    <property type="term" value="C:nucleoplasm"/>
    <property type="evidence" value="ECO:0007669"/>
    <property type="project" value="TreeGrafter"/>
</dbReference>
<dbReference type="CDD" id="cd16877">
    <property type="entry name" value="ARID_ARID1B"/>
    <property type="match status" value="1"/>
</dbReference>
<evidence type="ECO:0000256" key="7">
    <source>
        <dbReference type="ARBA" id="ARBA00023015"/>
    </source>
</evidence>
<feature type="compositionally biased region" description="Low complexity" evidence="11">
    <location>
        <begin position="79"/>
        <end position="100"/>
    </location>
</feature>
<feature type="region of interest" description="Disordered" evidence="11">
    <location>
        <begin position="871"/>
        <end position="972"/>
    </location>
</feature>
<feature type="compositionally biased region" description="Gly residues" evidence="11">
    <location>
        <begin position="198"/>
        <end position="213"/>
    </location>
</feature>
<comment type="subcellular location">
    <subcellularLocation>
        <location evidence="1">Nucleus</location>
    </subcellularLocation>
</comment>
<dbReference type="Gene3D" id="1.25.10.10">
    <property type="entry name" value="Leucine-rich Repeat Variant"/>
    <property type="match status" value="1"/>
</dbReference>
<dbReference type="GO" id="GO:0035060">
    <property type="term" value="C:brahma complex"/>
    <property type="evidence" value="ECO:0007669"/>
    <property type="project" value="InterPro"/>
</dbReference>
<feature type="compositionally biased region" description="Polar residues" evidence="11">
    <location>
        <begin position="908"/>
        <end position="922"/>
    </location>
</feature>